<dbReference type="InterPro" id="IPR001650">
    <property type="entry name" value="Helicase_C-like"/>
</dbReference>
<dbReference type="Pfam" id="PF00271">
    <property type="entry name" value="Helicase_C"/>
    <property type="match status" value="1"/>
</dbReference>
<dbReference type="CDD" id="cd18787">
    <property type="entry name" value="SF2_C_DEAD"/>
    <property type="match status" value="1"/>
</dbReference>
<dbReference type="SMART" id="SM00487">
    <property type="entry name" value="DEXDc"/>
    <property type="match status" value="1"/>
</dbReference>
<sequence length="415" mass="44898">MATNGASDALKLERLLKKLKHALKAGDTDGVAIMSKKIVKAGGTVPEVSPGAKRKAEAEVGDVNLARSGKAIVKALYKEAPEVAAMTAAESQCWPIVLSGRDLIGIAATGSGKTLGFGLPMMAHINAQKAAGVVGRTGPYAVVMAPTRELALQINAVLEDAGSKCGVSSVCVYGGVSKKEQVDALRKGVEVVVGTPGRVRDLMSSDVLKLRHVEVIEPHARDDRLLQLLSRHHANRSNRIIIFVLYKKEAPRVEGLLQRKGWKHVEVIEPHARDDRLLQLLSRHHANRSNRIIIFVLYKKEAPRVEGLLQRKGWKCAAIHGDISQDRRTAAVDDFKSGRVPLLIATDVVINYSFPLTTEDYVHRIGRTGRAGKTGLAFTFFCAAADKPRAGELINVLKEAGQKVCSSVPGRLHKA</sequence>
<evidence type="ECO:0000256" key="3">
    <source>
        <dbReference type="ARBA" id="ARBA00022801"/>
    </source>
</evidence>
<dbReference type="GO" id="GO:0005524">
    <property type="term" value="F:ATP binding"/>
    <property type="evidence" value="ECO:0007669"/>
    <property type="project" value="UniProtKB-KW"/>
</dbReference>
<evidence type="ECO:0000256" key="5">
    <source>
        <dbReference type="ARBA" id="ARBA00022840"/>
    </source>
</evidence>
<dbReference type="InterPro" id="IPR044742">
    <property type="entry name" value="DEAD/DEAH_RhlB"/>
</dbReference>
<dbReference type="InterPro" id="IPR014001">
    <property type="entry name" value="Helicase_ATP-bd"/>
</dbReference>
<dbReference type="EC" id="3.6.4.13" evidence="1"/>
<keyword evidence="5" id="KW-0067">ATP-binding</keyword>
<keyword evidence="2" id="KW-0547">Nucleotide-binding</keyword>
<name>A0A699YXN6_HAELA</name>
<evidence type="ECO:0000256" key="1">
    <source>
        <dbReference type="ARBA" id="ARBA00012552"/>
    </source>
</evidence>
<dbReference type="GO" id="GO:0016787">
    <property type="term" value="F:hydrolase activity"/>
    <property type="evidence" value="ECO:0007669"/>
    <property type="project" value="UniProtKB-KW"/>
</dbReference>
<dbReference type="SMART" id="SM00490">
    <property type="entry name" value="HELICc"/>
    <property type="match status" value="1"/>
</dbReference>
<organism evidence="8 9">
    <name type="scientific">Haematococcus lacustris</name>
    <name type="common">Green alga</name>
    <name type="synonym">Haematococcus pluvialis</name>
    <dbReference type="NCBI Taxonomy" id="44745"/>
    <lineage>
        <taxon>Eukaryota</taxon>
        <taxon>Viridiplantae</taxon>
        <taxon>Chlorophyta</taxon>
        <taxon>core chlorophytes</taxon>
        <taxon>Chlorophyceae</taxon>
        <taxon>CS clade</taxon>
        <taxon>Chlamydomonadales</taxon>
        <taxon>Haematococcaceae</taxon>
        <taxon>Haematococcus</taxon>
    </lineage>
</organism>
<proteinExistence type="predicted"/>
<dbReference type="AlphaFoldDB" id="A0A699YXN6"/>
<accession>A0A699YXN6</accession>
<dbReference type="SUPFAM" id="SSF52540">
    <property type="entry name" value="P-loop containing nucleoside triphosphate hydrolases"/>
    <property type="match status" value="1"/>
</dbReference>
<evidence type="ECO:0000259" key="7">
    <source>
        <dbReference type="PROSITE" id="PS51194"/>
    </source>
</evidence>
<dbReference type="Proteomes" id="UP000485058">
    <property type="component" value="Unassembled WGS sequence"/>
</dbReference>
<dbReference type="GO" id="GO:0003676">
    <property type="term" value="F:nucleic acid binding"/>
    <property type="evidence" value="ECO:0007669"/>
    <property type="project" value="InterPro"/>
</dbReference>
<evidence type="ECO:0000256" key="2">
    <source>
        <dbReference type="ARBA" id="ARBA00022741"/>
    </source>
</evidence>
<dbReference type="Gene3D" id="3.40.50.300">
    <property type="entry name" value="P-loop containing nucleotide triphosphate hydrolases"/>
    <property type="match status" value="2"/>
</dbReference>
<evidence type="ECO:0000313" key="9">
    <source>
        <dbReference type="Proteomes" id="UP000485058"/>
    </source>
</evidence>
<keyword evidence="4 8" id="KW-0347">Helicase</keyword>
<comment type="caution">
    <text evidence="8">The sequence shown here is derived from an EMBL/GenBank/DDBJ whole genome shotgun (WGS) entry which is preliminary data.</text>
</comment>
<reference evidence="8 9" key="1">
    <citation type="submission" date="2020-02" db="EMBL/GenBank/DDBJ databases">
        <title>Draft genome sequence of Haematococcus lacustris strain NIES-144.</title>
        <authorList>
            <person name="Morimoto D."/>
            <person name="Nakagawa S."/>
            <person name="Yoshida T."/>
            <person name="Sawayama S."/>
        </authorList>
    </citation>
    <scope>NUCLEOTIDE SEQUENCE [LARGE SCALE GENOMIC DNA]</scope>
    <source>
        <strain evidence="8 9">NIES-144</strain>
    </source>
</reference>
<evidence type="ECO:0000313" key="8">
    <source>
        <dbReference type="EMBL" id="GFH07782.1"/>
    </source>
</evidence>
<feature type="domain" description="Helicase C-terminal" evidence="7">
    <location>
        <begin position="276"/>
        <end position="415"/>
    </location>
</feature>
<dbReference type="PANTHER" id="PTHR47958">
    <property type="entry name" value="ATP-DEPENDENT RNA HELICASE DBP3"/>
    <property type="match status" value="1"/>
</dbReference>
<dbReference type="PROSITE" id="PS51192">
    <property type="entry name" value="HELICASE_ATP_BIND_1"/>
    <property type="match status" value="1"/>
</dbReference>
<dbReference type="EMBL" id="BLLF01000115">
    <property type="protein sequence ID" value="GFH07782.1"/>
    <property type="molecule type" value="Genomic_DNA"/>
</dbReference>
<dbReference type="PROSITE" id="PS51194">
    <property type="entry name" value="HELICASE_CTER"/>
    <property type="match status" value="1"/>
</dbReference>
<dbReference type="InterPro" id="IPR011545">
    <property type="entry name" value="DEAD/DEAH_box_helicase_dom"/>
</dbReference>
<dbReference type="InterPro" id="IPR027417">
    <property type="entry name" value="P-loop_NTPase"/>
</dbReference>
<protein>
    <recommendedName>
        <fullName evidence="1">RNA helicase</fullName>
        <ecNumber evidence="1">3.6.4.13</ecNumber>
    </recommendedName>
</protein>
<feature type="domain" description="Helicase ATP-binding" evidence="6">
    <location>
        <begin position="94"/>
        <end position="243"/>
    </location>
</feature>
<keyword evidence="9" id="KW-1185">Reference proteome</keyword>
<dbReference type="Pfam" id="PF00270">
    <property type="entry name" value="DEAD"/>
    <property type="match status" value="1"/>
</dbReference>
<evidence type="ECO:0000256" key="4">
    <source>
        <dbReference type="ARBA" id="ARBA00022806"/>
    </source>
</evidence>
<gene>
    <name evidence="8" type="ORF">HaLaN_02635</name>
</gene>
<evidence type="ECO:0000259" key="6">
    <source>
        <dbReference type="PROSITE" id="PS51192"/>
    </source>
</evidence>
<keyword evidence="3" id="KW-0378">Hydrolase</keyword>
<dbReference type="CDD" id="cd00268">
    <property type="entry name" value="DEADc"/>
    <property type="match status" value="1"/>
</dbReference>
<dbReference type="GO" id="GO:0003724">
    <property type="term" value="F:RNA helicase activity"/>
    <property type="evidence" value="ECO:0007669"/>
    <property type="project" value="UniProtKB-EC"/>
</dbReference>